<proteinExistence type="predicted"/>
<evidence type="ECO:0000256" key="1">
    <source>
        <dbReference type="SAM" id="Phobius"/>
    </source>
</evidence>
<keyword evidence="1" id="KW-1133">Transmembrane helix</keyword>
<protein>
    <submittedName>
        <fullName evidence="2">Uncharacterized protein</fullName>
    </submittedName>
</protein>
<dbReference type="EMBL" id="BK010577">
    <property type="protein sequence ID" value="DAC76999.1"/>
    <property type="molecule type" value="Genomic_DNA"/>
</dbReference>
<organism evidence="2">
    <name type="scientific">Serratia marcescens BIDMC 44</name>
    <dbReference type="NCBI Taxonomy" id="1400186"/>
    <lineage>
        <taxon>Bacteria</taxon>
        <taxon>Pseudomonadati</taxon>
        <taxon>Pseudomonadota</taxon>
        <taxon>Gammaproteobacteria</taxon>
        <taxon>Enterobacterales</taxon>
        <taxon>Yersiniaceae</taxon>
        <taxon>Serratia</taxon>
    </lineage>
</organism>
<name>A0A4P3ASW0_SERMA</name>
<reference evidence="2" key="1">
    <citation type="journal article" date="2019" name="J. Antimicrob. Chemother.">
        <title>SME-4-producing Serratia marcescens from Argentina belonging to clade 2 of the S. marcescens phylogeny.</title>
        <authorList>
            <person name="Dabos L."/>
            <person name="Patino-Navarrete R."/>
            <person name="Nastro M."/>
            <person name="Famiglietti A."/>
            <person name="Glaser P."/>
            <person name="Rodriguez C.H."/>
            <person name="Naas T."/>
        </authorList>
    </citation>
    <scope>NUCLEOTIDE SEQUENCE</scope>
    <source>
        <strain evidence="2">BIDMC 44</strain>
    </source>
</reference>
<keyword evidence="1" id="KW-0812">Transmembrane</keyword>
<keyword evidence="1" id="KW-0472">Membrane</keyword>
<dbReference type="AlphaFoldDB" id="A0A4P3ASW0"/>
<accession>A0A4P3ASW0</accession>
<evidence type="ECO:0000313" key="2">
    <source>
        <dbReference type="EMBL" id="DAC76999.1"/>
    </source>
</evidence>
<sequence>MCVSFNLKCISTDIICKVLIVWLFLLKIKILINLLQRHYNIITGGRGDVNVYVLSRILTCVLLLPLCCWRGEMLKKIIFESKCVYLKTSLFFLLTMWVQLVNSASSDYVSEYNGTYLKFLASEGDNDLPRLKMTIFNKQLPSIVVDTGSTGIVISANAIPSLNDLPSKPGKIIYNSSGRIMLGVWVETPVIISGDNGVSISTKSLPILAVSEIACLENARDCTPQKKPRDVYMMGVGFARENSMQKQSTPDTNPFLNTRENNYHKGYIMTRHGVYLGITDKDVSRNFSIVNLIPSKDIVGEWKAPSACIKVSTNISEFCGSALVDTGVKDMFLTLPGYFSDSGEQLSPGDEITIKLSSEIQYTVVYDGEKNATSPARIFLNTKRATPFVNTGVNFLNDFDILYDADAGLFGYRYIK</sequence>
<feature type="transmembrane region" description="Helical" evidence="1">
    <location>
        <begin position="52"/>
        <end position="71"/>
    </location>
</feature>
<feature type="transmembrane region" description="Helical" evidence="1">
    <location>
        <begin position="14"/>
        <end position="32"/>
    </location>
</feature>